<reference evidence="1" key="1">
    <citation type="submission" date="2018-02" db="EMBL/GenBank/DDBJ databases">
        <title>Rhizophora mucronata_Transcriptome.</title>
        <authorList>
            <person name="Meera S.P."/>
            <person name="Sreeshan A."/>
            <person name="Augustine A."/>
        </authorList>
    </citation>
    <scope>NUCLEOTIDE SEQUENCE</scope>
    <source>
        <tissue evidence="1">Leaf</tissue>
    </source>
</reference>
<accession>A0A2P2IZ06</accession>
<protein>
    <submittedName>
        <fullName evidence="1">Uncharacterized protein</fullName>
    </submittedName>
</protein>
<dbReference type="AlphaFoldDB" id="A0A2P2IZ06"/>
<name>A0A2P2IZ06_RHIMU</name>
<dbReference type="EMBL" id="GGEC01005972">
    <property type="protein sequence ID" value="MBW86455.1"/>
    <property type="molecule type" value="Transcribed_RNA"/>
</dbReference>
<organism evidence="1">
    <name type="scientific">Rhizophora mucronata</name>
    <name type="common">Asiatic mangrove</name>
    <dbReference type="NCBI Taxonomy" id="61149"/>
    <lineage>
        <taxon>Eukaryota</taxon>
        <taxon>Viridiplantae</taxon>
        <taxon>Streptophyta</taxon>
        <taxon>Embryophyta</taxon>
        <taxon>Tracheophyta</taxon>
        <taxon>Spermatophyta</taxon>
        <taxon>Magnoliopsida</taxon>
        <taxon>eudicotyledons</taxon>
        <taxon>Gunneridae</taxon>
        <taxon>Pentapetalae</taxon>
        <taxon>rosids</taxon>
        <taxon>fabids</taxon>
        <taxon>Malpighiales</taxon>
        <taxon>Rhizophoraceae</taxon>
        <taxon>Rhizophora</taxon>
    </lineage>
</organism>
<proteinExistence type="predicted"/>
<sequence>MPRLSIFICLNVKNFQTQLFTIKKFIPNNNLTLFRHALPVFKYTHPKPTLIHLEIHMNH</sequence>
<evidence type="ECO:0000313" key="1">
    <source>
        <dbReference type="EMBL" id="MBW86455.1"/>
    </source>
</evidence>